<proteinExistence type="predicted"/>
<sequence>MRTSAPVGCGGGPSLGLAPEILIRRRRPGFAARFKRARSLWQLELPSCNAPAGLLVLGAGGQSGGPFAPGWRGPSAARSGRSPCDPCGLRGPVTRRSGTEECLEERGAVGSSGWPGDLLLCAVLAESGWNSCGGWAREREGGGGLFRVARGQAGGGWPGAWSLEGCPRAAMLVLGWAPTLACLWRSCCTGAGTDGGGRWRLALIGLPCGVSGCPFGVPCVVWLAGEGIIRFRGSSPVAGIEEEESEGTARYKGLNVT</sequence>
<accession>A0AAV7RE71</accession>
<reference evidence="1" key="1">
    <citation type="journal article" date="2022" name="bioRxiv">
        <title>Sequencing and chromosome-scale assembly of the giantPleurodeles waltlgenome.</title>
        <authorList>
            <person name="Brown T."/>
            <person name="Elewa A."/>
            <person name="Iarovenko S."/>
            <person name="Subramanian E."/>
            <person name="Araus A.J."/>
            <person name="Petzold A."/>
            <person name="Susuki M."/>
            <person name="Suzuki K.-i.T."/>
            <person name="Hayashi T."/>
            <person name="Toyoda A."/>
            <person name="Oliveira C."/>
            <person name="Osipova E."/>
            <person name="Leigh N.D."/>
            <person name="Simon A."/>
            <person name="Yun M.H."/>
        </authorList>
    </citation>
    <scope>NUCLEOTIDE SEQUENCE</scope>
    <source>
        <strain evidence="1">20211129_DDA</strain>
        <tissue evidence="1">Liver</tissue>
    </source>
</reference>
<protein>
    <submittedName>
        <fullName evidence="1">Uncharacterized protein</fullName>
    </submittedName>
</protein>
<evidence type="ECO:0000313" key="2">
    <source>
        <dbReference type="Proteomes" id="UP001066276"/>
    </source>
</evidence>
<organism evidence="1 2">
    <name type="scientific">Pleurodeles waltl</name>
    <name type="common">Iberian ribbed newt</name>
    <dbReference type="NCBI Taxonomy" id="8319"/>
    <lineage>
        <taxon>Eukaryota</taxon>
        <taxon>Metazoa</taxon>
        <taxon>Chordata</taxon>
        <taxon>Craniata</taxon>
        <taxon>Vertebrata</taxon>
        <taxon>Euteleostomi</taxon>
        <taxon>Amphibia</taxon>
        <taxon>Batrachia</taxon>
        <taxon>Caudata</taxon>
        <taxon>Salamandroidea</taxon>
        <taxon>Salamandridae</taxon>
        <taxon>Pleurodelinae</taxon>
        <taxon>Pleurodeles</taxon>
    </lineage>
</organism>
<dbReference type="Proteomes" id="UP001066276">
    <property type="component" value="Chromosome 5"/>
</dbReference>
<name>A0AAV7RE71_PLEWA</name>
<gene>
    <name evidence="1" type="ORF">NDU88_002711</name>
</gene>
<evidence type="ECO:0000313" key="1">
    <source>
        <dbReference type="EMBL" id="KAJ1149912.1"/>
    </source>
</evidence>
<dbReference type="EMBL" id="JANPWB010000009">
    <property type="protein sequence ID" value="KAJ1149912.1"/>
    <property type="molecule type" value="Genomic_DNA"/>
</dbReference>
<dbReference type="AlphaFoldDB" id="A0AAV7RE71"/>
<comment type="caution">
    <text evidence="1">The sequence shown here is derived from an EMBL/GenBank/DDBJ whole genome shotgun (WGS) entry which is preliminary data.</text>
</comment>
<keyword evidence="2" id="KW-1185">Reference proteome</keyword>